<dbReference type="EMBL" id="PEBW01000005">
    <property type="protein sequence ID" value="PTQ51404.1"/>
    <property type="molecule type" value="Genomic_DNA"/>
</dbReference>
<proteinExistence type="predicted"/>
<sequence>MGKDDTRRSPLREFPVKILPLKNALIPRRYAGADVWRADDGRTEGRLIGLLHTR</sequence>
<reference evidence="1 2" key="1">
    <citation type="submission" date="2017-08" db="EMBL/GenBank/DDBJ databases">
        <title>Burning lignite coal seam in the remote Altai Mountains harbors a hydrogen-driven thermophilic microbial community.</title>
        <authorList>
            <person name="Kadnikov V.V."/>
            <person name="Mardanov A.V."/>
            <person name="Ivasenko D."/>
            <person name="Beletsky A.V."/>
            <person name="Karnachuk O.V."/>
            <person name="Ravin N.V."/>
        </authorList>
    </citation>
    <scope>NUCLEOTIDE SEQUENCE [LARGE SCALE GENOMIC DNA]</scope>
    <source>
        <strain evidence="1">AL31</strain>
    </source>
</reference>
<evidence type="ECO:0000313" key="2">
    <source>
        <dbReference type="Proteomes" id="UP000244016"/>
    </source>
</evidence>
<dbReference type="AlphaFoldDB" id="A0A2T5G5E0"/>
<name>A0A2T5G5E0_9BACL</name>
<protein>
    <submittedName>
        <fullName evidence="1">Uncharacterized protein</fullName>
    </submittedName>
</protein>
<organism evidence="1 2">
    <name type="scientific">Brockia lithotrophica</name>
    <dbReference type="NCBI Taxonomy" id="933949"/>
    <lineage>
        <taxon>Bacteria</taxon>
        <taxon>Bacillati</taxon>
        <taxon>Bacillota</taxon>
        <taxon>Bacilli</taxon>
        <taxon>Bacillales</taxon>
        <taxon>Bacillales Family X. Incertae Sedis</taxon>
        <taxon>Brockia</taxon>
    </lineage>
</organism>
<comment type="caution">
    <text evidence="1">The sequence shown here is derived from an EMBL/GenBank/DDBJ whole genome shotgun (WGS) entry which is preliminary data.</text>
</comment>
<gene>
    <name evidence="1" type="ORF">BLITH_1481</name>
</gene>
<evidence type="ECO:0000313" key="1">
    <source>
        <dbReference type="EMBL" id="PTQ51404.1"/>
    </source>
</evidence>
<accession>A0A2T5G5E0</accession>
<dbReference type="Proteomes" id="UP000244016">
    <property type="component" value="Unassembled WGS sequence"/>
</dbReference>